<name>A0ABV2ME43_9HYPH</name>
<dbReference type="GeneID" id="91148497"/>
<keyword evidence="2" id="KW-1185">Reference proteome</keyword>
<dbReference type="RefSeq" id="WP_168294722.1">
    <property type="nucleotide sequence ID" value="NZ_CP071604.1"/>
</dbReference>
<gene>
    <name evidence="1" type="ORF">ABID08_002067</name>
</gene>
<dbReference type="Proteomes" id="UP001549077">
    <property type="component" value="Unassembled WGS sequence"/>
</dbReference>
<sequence>MSRDAKITLTWADGDYTFRLGWGELAELQEKTDAGPYVVLNRLHTHHWRIEDLSNVIRLGLVGGGLEPVKALKLVRTYVEARPPMENHPYAVAILSAGLIGAEDEPLGEDEAPNQMPEANQ</sequence>
<reference evidence="1 2" key="1">
    <citation type="submission" date="2024-06" db="EMBL/GenBank/DDBJ databases">
        <title>Genomic Encyclopedia of Type Strains, Phase IV (KMG-IV): sequencing the most valuable type-strain genomes for metagenomic binning, comparative biology and taxonomic classification.</title>
        <authorList>
            <person name="Goeker M."/>
        </authorList>
    </citation>
    <scope>NUCLEOTIDE SEQUENCE [LARGE SCALE GENOMIC DNA]</scope>
    <source>
        <strain evidence="1 2">DSM 29288</strain>
    </source>
</reference>
<protein>
    <recommendedName>
        <fullName evidence="3">Gene transfer agent family protein</fullName>
    </recommendedName>
</protein>
<dbReference type="InterPro" id="IPR021791">
    <property type="entry name" value="Phage_TAC_11"/>
</dbReference>
<comment type="caution">
    <text evidence="1">The sequence shown here is derived from an EMBL/GenBank/DDBJ whole genome shotgun (WGS) entry which is preliminary data.</text>
</comment>
<evidence type="ECO:0000313" key="1">
    <source>
        <dbReference type="EMBL" id="MET3754710.1"/>
    </source>
</evidence>
<proteinExistence type="predicted"/>
<evidence type="ECO:0000313" key="2">
    <source>
        <dbReference type="Proteomes" id="UP001549077"/>
    </source>
</evidence>
<evidence type="ECO:0008006" key="3">
    <source>
        <dbReference type="Google" id="ProtNLM"/>
    </source>
</evidence>
<organism evidence="1 2">
    <name type="scientific">Rhizobium binae</name>
    <dbReference type="NCBI Taxonomy" id="1138190"/>
    <lineage>
        <taxon>Bacteria</taxon>
        <taxon>Pseudomonadati</taxon>
        <taxon>Pseudomonadota</taxon>
        <taxon>Alphaproteobacteria</taxon>
        <taxon>Hyphomicrobiales</taxon>
        <taxon>Rhizobiaceae</taxon>
        <taxon>Rhizobium/Agrobacterium group</taxon>
        <taxon>Rhizobium</taxon>
    </lineage>
</organism>
<accession>A0ABV2ME43</accession>
<dbReference type="EMBL" id="JBEPMY010000004">
    <property type="protein sequence ID" value="MET3754710.1"/>
    <property type="molecule type" value="Genomic_DNA"/>
</dbReference>
<dbReference type="Pfam" id="PF11836">
    <property type="entry name" value="Phage_TAC_11"/>
    <property type="match status" value="1"/>
</dbReference>